<evidence type="ECO:0000313" key="2">
    <source>
        <dbReference type="Proteomes" id="UP000076744"/>
    </source>
</evidence>
<comment type="caution">
    <text evidence="1">The sequence shown here is derived from an EMBL/GenBank/DDBJ whole genome shotgun (WGS) entry which is preliminary data.</text>
</comment>
<dbReference type="OrthoDB" id="4862733at2759"/>
<gene>
    <name evidence="1" type="ORF">ISF_02724</name>
</gene>
<dbReference type="EMBL" id="AZHB01000005">
    <property type="protein sequence ID" value="OAA69454.1"/>
    <property type="molecule type" value="Genomic_DNA"/>
</dbReference>
<keyword evidence="2" id="KW-1185">Reference proteome</keyword>
<name>A0A162LED8_CORFA</name>
<protein>
    <submittedName>
        <fullName evidence="1">Uncharacterized protein</fullName>
    </submittedName>
</protein>
<accession>A0A162LED8</accession>
<dbReference type="AlphaFoldDB" id="A0A162LED8"/>
<dbReference type="GeneID" id="30019016"/>
<sequence>MTAATLNGASSTEDFESILDYLSTVGYDVAFLRGDARSLLADNPISESKGTEHFDPTVAPLGALKATGPWAARLLQGGGTFIDEVAGTATWPDSLDLPGCARRVAELTRRWMDEELPGEAGMIARAAEGFFPKTASVAEQFYTLRDSIHYSQQWLPGPPSSRPALTLILAFCIGVDEFFRPVESIDATLYLGRRVGDLWDECVEECGGREDAKQWIALAREALRCSVFLQNREKLAYMGLVENGKDIFTDWDTTAHYMLRGEAGMTPFAGLLMCAYAGLPFHESLAGAIAVYCYSCIFVLDFCKRATKLGAGSFTEVSLANKTAELQGRGQLIGAFMEYGESVLPMQFLCVLRPYVLASSSLVDVMDRYRERSWGMRLPVSRVTLCTMMAVLEAAGGSLADGGELRMPRWPSPNELTLVAEVVEMLDAEDAYEAYRAQPCVNLFYKLPHLVRVVLQMGSQHAPQSIGQLAISQATSQDAVLNGDVRVSQPTRWMTCLSTACTPPLPSAHKRMASIERRASRLGAVRLLGGTEKLQSLALRSPARPGGYAAGYREFTGRPVGSGTSS</sequence>
<evidence type="ECO:0000313" key="1">
    <source>
        <dbReference type="EMBL" id="OAA69454.1"/>
    </source>
</evidence>
<organism evidence="1 2">
    <name type="scientific">Cordyceps fumosorosea (strain ARSEF 2679)</name>
    <name type="common">Isaria fumosorosea</name>
    <dbReference type="NCBI Taxonomy" id="1081104"/>
    <lineage>
        <taxon>Eukaryota</taxon>
        <taxon>Fungi</taxon>
        <taxon>Dikarya</taxon>
        <taxon>Ascomycota</taxon>
        <taxon>Pezizomycotina</taxon>
        <taxon>Sordariomycetes</taxon>
        <taxon>Hypocreomycetidae</taxon>
        <taxon>Hypocreales</taxon>
        <taxon>Cordycipitaceae</taxon>
        <taxon>Cordyceps</taxon>
    </lineage>
</organism>
<dbReference type="Proteomes" id="UP000076744">
    <property type="component" value="Unassembled WGS sequence"/>
</dbReference>
<proteinExistence type="predicted"/>
<reference evidence="1 2" key="1">
    <citation type="journal article" date="2016" name="Genome Biol. Evol.">
        <title>Divergent and convergent evolution of fungal pathogenicity.</title>
        <authorList>
            <person name="Shang Y."/>
            <person name="Xiao G."/>
            <person name="Zheng P."/>
            <person name="Cen K."/>
            <person name="Zhan S."/>
            <person name="Wang C."/>
        </authorList>
    </citation>
    <scope>NUCLEOTIDE SEQUENCE [LARGE SCALE GENOMIC DNA]</scope>
    <source>
        <strain evidence="1 2">ARSEF 2679</strain>
    </source>
</reference>
<dbReference type="RefSeq" id="XP_018706058.1">
    <property type="nucleotide sequence ID" value="XM_018846330.1"/>
</dbReference>